<evidence type="ECO:0000313" key="2">
    <source>
        <dbReference type="Proteomes" id="UP000673691"/>
    </source>
</evidence>
<reference evidence="1 2" key="1">
    <citation type="journal article" name="Sci. Rep.">
        <title>Genome-scale phylogenetic analyses confirm Olpidium as the closest living zoosporic fungus to the non-flagellated, terrestrial fungi.</title>
        <authorList>
            <person name="Chang Y."/>
            <person name="Rochon D."/>
            <person name="Sekimoto S."/>
            <person name="Wang Y."/>
            <person name="Chovatia M."/>
            <person name="Sandor L."/>
            <person name="Salamov A."/>
            <person name="Grigoriev I.V."/>
            <person name="Stajich J.E."/>
            <person name="Spatafora J.W."/>
        </authorList>
    </citation>
    <scope>NUCLEOTIDE SEQUENCE [LARGE SCALE GENOMIC DNA]</scope>
    <source>
        <strain evidence="1">S191</strain>
    </source>
</reference>
<dbReference type="EMBL" id="JAEFCI010007745">
    <property type="protein sequence ID" value="KAG5458898.1"/>
    <property type="molecule type" value="Genomic_DNA"/>
</dbReference>
<gene>
    <name evidence="1" type="ORF">BJ554DRAFT_795</name>
</gene>
<comment type="caution">
    <text evidence="1">The sequence shown here is derived from an EMBL/GenBank/DDBJ whole genome shotgun (WGS) entry which is preliminary data.</text>
</comment>
<organism evidence="1 2">
    <name type="scientific">Olpidium bornovanus</name>
    <dbReference type="NCBI Taxonomy" id="278681"/>
    <lineage>
        <taxon>Eukaryota</taxon>
        <taxon>Fungi</taxon>
        <taxon>Fungi incertae sedis</taxon>
        <taxon>Olpidiomycota</taxon>
        <taxon>Olpidiomycotina</taxon>
        <taxon>Olpidiomycetes</taxon>
        <taxon>Olpidiales</taxon>
        <taxon>Olpidiaceae</taxon>
        <taxon>Olpidium</taxon>
    </lineage>
</organism>
<keyword evidence="2" id="KW-1185">Reference proteome</keyword>
<protein>
    <submittedName>
        <fullName evidence="1">Uncharacterized protein</fullName>
    </submittedName>
</protein>
<proteinExistence type="predicted"/>
<name>A0A8H7ZTT4_9FUNG</name>
<sequence>MRRGEQQKKRTLVVDLPKNFAHLARGVEQALQRVLQDHRRTDRAPYALDGFHDRVDDVRRRLKNVREDVCAGKKKKAFYVLRLTRCRCFCQNAPYAEKYRRDRTLTVEQVDHGILAPEADDSQGHICETGK</sequence>
<dbReference type="AlphaFoldDB" id="A0A8H7ZTT4"/>
<dbReference type="Proteomes" id="UP000673691">
    <property type="component" value="Unassembled WGS sequence"/>
</dbReference>
<evidence type="ECO:0000313" key="1">
    <source>
        <dbReference type="EMBL" id="KAG5458898.1"/>
    </source>
</evidence>
<accession>A0A8H7ZTT4</accession>